<comment type="similarity">
    <text evidence="2 10">Belongs to the inositol monophosphatase superfamily.</text>
</comment>
<dbReference type="PROSITE" id="PS00629">
    <property type="entry name" value="IMP_1"/>
    <property type="match status" value="1"/>
</dbReference>
<dbReference type="OrthoDB" id="411145at2759"/>
<dbReference type="EC" id="3.1.3.7" evidence="3 10"/>
<keyword evidence="6 9" id="KW-0460">Magnesium</keyword>
<dbReference type="EMBL" id="KV749245">
    <property type="protein sequence ID" value="OCL10412.1"/>
    <property type="molecule type" value="Genomic_DNA"/>
</dbReference>
<feature type="binding site" evidence="9">
    <location>
        <position position="134"/>
    </location>
    <ligand>
        <name>Mg(2+)</name>
        <dbReference type="ChEBI" id="CHEBI:18420"/>
        <label>1</label>
        <note>catalytic</note>
    </ligand>
</feature>
<dbReference type="PANTHER" id="PTHR43200">
    <property type="entry name" value="PHOSPHATASE"/>
    <property type="match status" value="1"/>
</dbReference>
<sequence length="365" mass="39647">MDVSYDKELKIAELAVQRAALLTKKVLGIVNKGTLSKSDLSPVTIADFGAQALLISAIHHNFPKDKFIGEESAEALRSDPALLDSVWSLVSSTKLDDTESEGLLSSLASPEEMLDVINRGTESDASKGRVWVLDPIDGTATFLRGEQYAVCLALLEDGQEKVGVLGCPNLSFEGPFSQTIPGRRRKVHERQVDGDGFGRMVSAVLGRGVFIRHMSRGSLLPKEKIEPQDGIADDGINCIDSTICKAMDLEKHRKIAERVGATWPGTEMWSTQLRYVAMAIADCDLMIRVPKSSAWRAQIWDHAGGVLIFKESGGRVTDLDGAELNFTVGRRLEVNRGLIAARQGMHHVILDAVKEILGSDGKAAS</sequence>
<dbReference type="Pfam" id="PF00459">
    <property type="entry name" value="Inositol_P"/>
    <property type="match status" value="1"/>
</dbReference>
<feature type="binding site" evidence="9">
    <location>
        <position position="137"/>
    </location>
    <ligand>
        <name>Mg(2+)</name>
        <dbReference type="ChEBI" id="CHEBI:18420"/>
        <label>1</label>
        <note>catalytic</note>
    </ligand>
</feature>
<name>A0A8E2JV74_9PEZI</name>
<dbReference type="GO" id="GO:0008441">
    <property type="term" value="F:3'(2'),5'-bisphosphate nucleotidase activity"/>
    <property type="evidence" value="ECO:0007669"/>
    <property type="project" value="UniProtKB-UniRule"/>
</dbReference>
<proteinExistence type="inferred from homology"/>
<keyword evidence="4 9" id="KW-0479">Metal-binding</keyword>
<reference evidence="11 12" key="1">
    <citation type="journal article" date="2016" name="Nat. Commun.">
        <title>Ectomycorrhizal ecology is imprinted in the genome of the dominant symbiotic fungus Cenococcum geophilum.</title>
        <authorList>
            <consortium name="DOE Joint Genome Institute"/>
            <person name="Peter M."/>
            <person name="Kohler A."/>
            <person name="Ohm R.A."/>
            <person name="Kuo A."/>
            <person name="Krutzmann J."/>
            <person name="Morin E."/>
            <person name="Arend M."/>
            <person name="Barry K.W."/>
            <person name="Binder M."/>
            <person name="Choi C."/>
            <person name="Clum A."/>
            <person name="Copeland A."/>
            <person name="Grisel N."/>
            <person name="Haridas S."/>
            <person name="Kipfer T."/>
            <person name="LaButti K."/>
            <person name="Lindquist E."/>
            <person name="Lipzen A."/>
            <person name="Maire R."/>
            <person name="Meier B."/>
            <person name="Mihaltcheva S."/>
            <person name="Molinier V."/>
            <person name="Murat C."/>
            <person name="Poggeler S."/>
            <person name="Quandt C.A."/>
            <person name="Sperisen C."/>
            <person name="Tritt A."/>
            <person name="Tisserant E."/>
            <person name="Crous P.W."/>
            <person name="Henrissat B."/>
            <person name="Nehls U."/>
            <person name="Egli S."/>
            <person name="Spatafora J.W."/>
            <person name="Grigoriev I.V."/>
            <person name="Martin F.M."/>
        </authorList>
    </citation>
    <scope>NUCLEOTIDE SEQUENCE [LARGE SCALE GENOMIC DNA]</scope>
    <source>
        <strain evidence="11 12">CBS 207.34</strain>
    </source>
</reference>
<dbReference type="GO" id="GO:0046872">
    <property type="term" value="F:metal ion binding"/>
    <property type="evidence" value="ECO:0007669"/>
    <property type="project" value="UniProtKB-UniRule"/>
</dbReference>
<keyword evidence="12" id="KW-1185">Reference proteome</keyword>
<dbReference type="InterPro" id="IPR020583">
    <property type="entry name" value="Inositol_monoP_metal-BS"/>
</dbReference>
<dbReference type="GO" id="GO:0000103">
    <property type="term" value="P:sulfate assimilation"/>
    <property type="evidence" value="ECO:0007669"/>
    <property type="project" value="TreeGrafter"/>
</dbReference>
<dbReference type="NCBIfam" id="TIGR01330">
    <property type="entry name" value="bisphos_HAL2"/>
    <property type="match status" value="1"/>
</dbReference>
<evidence type="ECO:0000256" key="3">
    <source>
        <dbReference type="ARBA" id="ARBA00012633"/>
    </source>
</evidence>
<comment type="function">
    <text evidence="10">Converts adenosine 3'-phosphate 5'-phosphosulfate (PAPS) to adenosine 5'-phosphosulfate (APS) and 3'(2')-phosphoadenosine 5'-phosphate (PAP) to AMP.</text>
</comment>
<evidence type="ECO:0000256" key="7">
    <source>
        <dbReference type="ARBA" id="ARBA00044479"/>
    </source>
</evidence>
<evidence type="ECO:0000256" key="10">
    <source>
        <dbReference type="RuleBase" id="RU368076"/>
    </source>
</evidence>
<dbReference type="InterPro" id="IPR051090">
    <property type="entry name" value="Inositol_monoP_superfamily"/>
</dbReference>
<evidence type="ECO:0000256" key="1">
    <source>
        <dbReference type="ARBA" id="ARBA00001946"/>
    </source>
</evidence>
<comment type="catalytic activity">
    <reaction evidence="7">
        <text>adenosine 3',5'-bisphosphate + H2O = AMP + phosphate</text>
        <dbReference type="Rhea" id="RHEA:10040"/>
        <dbReference type="ChEBI" id="CHEBI:15377"/>
        <dbReference type="ChEBI" id="CHEBI:43474"/>
        <dbReference type="ChEBI" id="CHEBI:58343"/>
        <dbReference type="ChEBI" id="CHEBI:456215"/>
        <dbReference type="EC" id="3.1.3.7"/>
    </reaction>
    <physiologicalReaction direction="left-to-right" evidence="7">
        <dbReference type="Rhea" id="RHEA:10041"/>
    </physiologicalReaction>
</comment>
<evidence type="ECO:0000256" key="5">
    <source>
        <dbReference type="ARBA" id="ARBA00022801"/>
    </source>
</evidence>
<dbReference type="CDD" id="cd01517">
    <property type="entry name" value="PAP_phosphatase"/>
    <property type="match status" value="1"/>
</dbReference>
<dbReference type="InterPro" id="IPR006239">
    <property type="entry name" value="DPNP"/>
</dbReference>
<feature type="binding site" evidence="9">
    <location>
        <position position="70"/>
    </location>
    <ligand>
        <name>Mg(2+)</name>
        <dbReference type="ChEBI" id="CHEBI:18420"/>
        <label>1</label>
        <note>catalytic</note>
    </ligand>
</feature>
<dbReference type="GO" id="GO:0043647">
    <property type="term" value="P:inositol phosphate metabolic process"/>
    <property type="evidence" value="ECO:0007669"/>
    <property type="project" value="UniProtKB-UniRule"/>
</dbReference>
<evidence type="ECO:0000313" key="11">
    <source>
        <dbReference type="EMBL" id="OCL10412.1"/>
    </source>
</evidence>
<comment type="catalytic activity">
    <reaction evidence="8">
        <text>3'-phosphoadenylyl sulfate + H2O = adenosine 5'-phosphosulfate + phosphate</text>
        <dbReference type="Rhea" id="RHEA:77639"/>
        <dbReference type="ChEBI" id="CHEBI:15377"/>
        <dbReference type="ChEBI" id="CHEBI:43474"/>
        <dbReference type="ChEBI" id="CHEBI:58243"/>
        <dbReference type="ChEBI" id="CHEBI:58339"/>
        <dbReference type="EC" id="3.1.3.7"/>
    </reaction>
    <physiologicalReaction direction="left-to-right" evidence="8">
        <dbReference type="Rhea" id="RHEA:77640"/>
    </physiologicalReaction>
</comment>
<gene>
    <name evidence="11" type="ORF">AOQ84DRAFT_438361</name>
</gene>
<evidence type="ECO:0000256" key="2">
    <source>
        <dbReference type="ARBA" id="ARBA00009759"/>
    </source>
</evidence>
<accession>A0A8E2JV74</accession>
<organism evidence="11 12">
    <name type="scientific">Glonium stellatum</name>
    <dbReference type="NCBI Taxonomy" id="574774"/>
    <lineage>
        <taxon>Eukaryota</taxon>
        <taxon>Fungi</taxon>
        <taxon>Dikarya</taxon>
        <taxon>Ascomycota</taxon>
        <taxon>Pezizomycotina</taxon>
        <taxon>Dothideomycetes</taxon>
        <taxon>Pleosporomycetidae</taxon>
        <taxon>Gloniales</taxon>
        <taxon>Gloniaceae</taxon>
        <taxon>Glonium</taxon>
    </lineage>
</organism>
<dbReference type="PANTHER" id="PTHR43200:SF2">
    <property type="entry name" value="3'(2'),5'-BISPHOSPHATE NUCLEOTIDASE"/>
    <property type="match status" value="1"/>
</dbReference>
<evidence type="ECO:0000256" key="4">
    <source>
        <dbReference type="ARBA" id="ARBA00022723"/>
    </source>
</evidence>
<dbReference type="InterPro" id="IPR000760">
    <property type="entry name" value="Inositol_monophosphatase-like"/>
</dbReference>
<evidence type="ECO:0000313" key="12">
    <source>
        <dbReference type="Proteomes" id="UP000250140"/>
    </source>
</evidence>
<feature type="binding site" evidence="9">
    <location>
        <position position="301"/>
    </location>
    <ligand>
        <name>Mg(2+)</name>
        <dbReference type="ChEBI" id="CHEBI:18420"/>
        <label>1</label>
        <note>catalytic</note>
    </ligand>
</feature>
<dbReference type="AlphaFoldDB" id="A0A8E2JV74"/>
<dbReference type="SUPFAM" id="SSF56655">
    <property type="entry name" value="Carbohydrate phosphatase"/>
    <property type="match status" value="1"/>
</dbReference>
<evidence type="ECO:0000256" key="8">
    <source>
        <dbReference type="ARBA" id="ARBA00044484"/>
    </source>
</evidence>
<evidence type="ECO:0000256" key="6">
    <source>
        <dbReference type="ARBA" id="ARBA00022842"/>
    </source>
</evidence>
<evidence type="ECO:0000256" key="9">
    <source>
        <dbReference type="PIRSR" id="PIRSR600760-2"/>
    </source>
</evidence>
<dbReference type="Proteomes" id="UP000250140">
    <property type="component" value="Unassembled WGS sequence"/>
</dbReference>
<keyword evidence="5 10" id="KW-0378">Hydrolase</keyword>
<dbReference type="Gene3D" id="3.40.190.80">
    <property type="match status" value="1"/>
</dbReference>
<comment type="cofactor">
    <cofactor evidence="1 9 10">
        <name>Mg(2+)</name>
        <dbReference type="ChEBI" id="CHEBI:18420"/>
    </cofactor>
</comment>
<protein>
    <recommendedName>
        <fullName evidence="3 10">3'(2'),5'-bisphosphate nucleotidase</fullName>
        <ecNumber evidence="3 10">3.1.3.7</ecNumber>
    </recommendedName>
</protein>
<feature type="binding site" evidence="9">
    <location>
        <position position="136"/>
    </location>
    <ligand>
        <name>Mg(2+)</name>
        <dbReference type="ChEBI" id="CHEBI:18420"/>
        <label>1</label>
        <note>catalytic</note>
    </ligand>
</feature>
<dbReference type="Gene3D" id="3.30.540.10">
    <property type="entry name" value="Fructose-1,6-Bisphosphatase, subunit A, domain 1"/>
    <property type="match status" value="1"/>
</dbReference>